<organism evidence="1 2">
    <name type="scientific">Polyplosphaeria fusca</name>
    <dbReference type="NCBI Taxonomy" id="682080"/>
    <lineage>
        <taxon>Eukaryota</taxon>
        <taxon>Fungi</taxon>
        <taxon>Dikarya</taxon>
        <taxon>Ascomycota</taxon>
        <taxon>Pezizomycotina</taxon>
        <taxon>Dothideomycetes</taxon>
        <taxon>Pleosporomycetidae</taxon>
        <taxon>Pleosporales</taxon>
        <taxon>Tetraplosphaeriaceae</taxon>
        <taxon>Polyplosphaeria</taxon>
    </lineage>
</organism>
<evidence type="ECO:0000313" key="1">
    <source>
        <dbReference type="EMBL" id="KAF2736525.1"/>
    </source>
</evidence>
<dbReference type="Proteomes" id="UP000799444">
    <property type="component" value="Unassembled WGS sequence"/>
</dbReference>
<evidence type="ECO:0000313" key="2">
    <source>
        <dbReference type="Proteomes" id="UP000799444"/>
    </source>
</evidence>
<gene>
    <name evidence="1" type="ORF">EJ04DRAFT_511019</name>
</gene>
<accession>A0A9P4R3V4</accession>
<comment type="caution">
    <text evidence="1">The sequence shown here is derived from an EMBL/GenBank/DDBJ whole genome shotgun (WGS) entry which is preliminary data.</text>
</comment>
<dbReference type="EMBL" id="ML996124">
    <property type="protein sequence ID" value="KAF2736525.1"/>
    <property type="molecule type" value="Genomic_DNA"/>
</dbReference>
<name>A0A9P4R3V4_9PLEO</name>
<dbReference type="AlphaFoldDB" id="A0A9P4R3V4"/>
<proteinExistence type="predicted"/>
<sequence>MLSSSNTPPYTDMIAFKTLMTIAPEVNYRRVSAFTRSSHAVQRLLPESQAPNATRCC</sequence>
<keyword evidence="2" id="KW-1185">Reference proteome</keyword>
<protein>
    <submittedName>
        <fullName evidence="1">Uncharacterized protein</fullName>
    </submittedName>
</protein>
<reference evidence="1" key="1">
    <citation type="journal article" date="2020" name="Stud. Mycol.">
        <title>101 Dothideomycetes genomes: a test case for predicting lifestyles and emergence of pathogens.</title>
        <authorList>
            <person name="Haridas S."/>
            <person name="Albert R."/>
            <person name="Binder M."/>
            <person name="Bloem J."/>
            <person name="Labutti K."/>
            <person name="Salamov A."/>
            <person name="Andreopoulos B."/>
            <person name="Baker S."/>
            <person name="Barry K."/>
            <person name="Bills G."/>
            <person name="Bluhm B."/>
            <person name="Cannon C."/>
            <person name="Castanera R."/>
            <person name="Culley D."/>
            <person name="Daum C."/>
            <person name="Ezra D."/>
            <person name="Gonzalez J."/>
            <person name="Henrissat B."/>
            <person name="Kuo A."/>
            <person name="Liang C."/>
            <person name="Lipzen A."/>
            <person name="Lutzoni F."/>
            <person name="Magnuson J."/>
            <person name="Mondo S."/>
            <person name="Nolan M."/>
            <person name="Ohm R."/>
            <person name="Pangilinan J."/>
            <person name="Park H.-J."/>
            <person name="Ramirez L."/>
            <person name="Alfaro M."/>
            <person name="Sun H."/>
            <person name="Tritt A."/>
            <person name="Yoshinaga Y."/>
            <person name="Zwiers L.-H."/>
            <person name="Turgeon B."/>
            <person name="Goodwin S."/>
            <person name="Spatafora J."/>
            <person name="Crous P."/>
            <person name="Grigoriev I."/>
        </authorList>
    </citation>
    <scope>NUCLEOTIDE SEQUENCE</scope>
    <source>
        <strain evidence="1">CBS 125425</strain>
    </source>
</reference>